<evidence type="ECO:0000313" key="11">
    <source>
        <dbReference type="Proteomes" id="UP000051291"/>
    </source>
</evidence>
<keyword evidence="5 7" id="KW-1133">Transmembrane helix</keyword>
<dbReference type="PANTHER" id="PTHR43394:SF1">
    <property type="entry name" value="ATP-BINDING CASSETTE SUB-FAMILY B MEMBER 10, MITOCHONDRIAL"/>
    <property type="match status" value="1"/>
</dbReference>
<dbReference type="SUPFAM" id="SSF52540">
    <property type="entry name" value="P-loop containing nucleoside triphosphate hydrolases"/>
    <property type="match status" value="1"/>
</dbReference>
<keyword evidence="11" id="KW-1185">Reference proteome</keyword>
<feature type="transmembrane region" description="Helical" evidence="7">
    <location>
        <begin position="12"/>
        <end position="33"/>
    </location>
</feature>
<dbReference type="RefSeq" id="WP_235804851.1">
    <property type="nucleotide sequence ID" value="NZ_AYYZ01000029.1"/>
</dbReference>
<keyword evidence="4" id="KW-0067">ATP-binding</keyword>
<organism evidence="10 11">
    <name type="scientific">Ligilactobacillus araffinosus DSM 20653</name>
    <dbReference type="NCBI Taxonomy" id="1423820"/>
    <lineage>
        <taxon>Bacteria</taxon>
        <taxon>Bacillati</taxon>
        <taxon>Bacillota</taxon>
        <taxon>Bacilli</taxon>
        <taxon>Lactobacillales</taxon>
        <taxon>Lactobacillaceae</taxon>
        <taxon>Ligilactobacillus</taxon>
    </lineage>
</organism>
<feature type="domain" description="ABC transmembrane type-1" evidence="9">
    <location>
        <begin position="17"/>
        <end position="294"/>
    </location>
</feature>
<feature type="transmembrane region" description="Helical" evidence="7">
    <location>
        <begin position="151"/>
        <end position="173"/>
    </location>
</feature>
<dbReference type="Pfam" id="PF00005">
    <property type="entry name" value="ABC_tran"/>
    <property type="match status" value="1"/>
</dbReference>
<dbReference type="GO" id="GO:0005886">
    <property type="term" value="C:plasma membrane"/>
    <property type="evidence" value="ECO:0007669"/>
    <property type="project" value="UniProtKB-SubCell"/>
</dbReference>
<dbReference type="SUPFAM" id="SSF90123">
    <property type="entry name" value="ABC transporter transmembrane region"/>
    <property type="match status" value="1"/>
</dbReference>
<dbReference type="GO" id="GO:0005524">
    <property type="term" value="F:ATP binding"/>
    <property type="evidence" value="ECO:0007669"/>
    <property type="project" value="UniProtKB-KW"/>
</dbReference>
<protein>
    <submittedName>
        <fullName evidence="10">Abc transporter</fullName>
    </submittedName>
</protein>
<dbReference type="InterPro" id="IPR036640">
    <property type="entry name" value="ABC1_TM_sf"/>
</dbReference>
<evidence type="ECO:0000259" key="8">
    <source>
        <dbReference type="PROSITE" id="PS50893"/>
    </source>
</evidence>
<keyword evidence="2 7" id="KW-0812">Transmembrane</keyword>
<dbReference type="PATRIC" id="fig|1423820.4.peg.1294"/>
<dbReference type="AlphaFoldDB" id="A0A0R1ZK66"/>
<dbReference type="PROSITE" id="PS50893">
    <property type="entry name" value="ABC_TRANSPORTER_2"/>
    <property type="match status" value="1"/>
</dbReference>
<evidence type="ECO:0000256" key="3">
    <source>
        <dbReference type="ARBA" id="ARBA00022741"/>
    </source>
</evidence>
<evidence type="ECO:0000313" key="10">
    <source>
        <dbReference type="EMBL" id="KRM52070.1"/>
    </source>
</evidence>
<evidence type="ECO:0000259" key="9">
    <source>
        <dbReference type="PROSITE" id="PS50929"/>
    </source>
</evidence>
<feature type="transmembrane region" description="Helical" evidence="7">
    <location>
        <begin position="53"/>
        <end position="73"/>
    </location>
</feature>
<dbReference type="Proteomes" id="UP000051291">
    <property type="component" value="Unassembled WGS sequence"/>
</dbReference>
<evidence type="ECO:0000256" key="5">
    <source>
        <dbReference type="ARBA" id="ARBA00022989"/>
    </source>
</evidence>
<dbReference type="Gene3D" id="3.40.50.300">
    <property type="entry name" value="P-loop containing nucleotide triphosphate hydrolases"/>
    <property type="match status" value="1"/>
</dbReference>
<dbReference type="CDD" id="cd07346">
    <property type="entry name" value="ABC_6TM_exporters"/>
    <property type="match status" value="1"/>
</dbReference>
<feature type="transmembrane region" description="Helical" evidence="7">
    <location>
        <begin position="265"/>
        <end position="285"/>
    </location>
</feature>
<evidence type="ECO:0000256" key="7">
    <source>
        <dbReference type="SAM" id="Phobius"/>
    </source>
</evidence>
<name>A0A0R1ZK66_9LACO</name>
<dbReference type="GO" id="GO:0015421">
    <property type="term" value="F:ABC-type oligopeptide transporter activity"/>
    <property type="evidence" value="ECO:0007669"/>
    <property type="project" value="TreeGrafter"/>
</dbReference>
<feature type="transmembrane region" description="Helical" evidence="7">
    <location>
        <begin position="123"/>
        <end position="145"/>
    </location>
</feature>
<dbReference type="SMART" id="SM00382">
    <property type="entry name" value="AAA"/>
    <property type="match status" value="1"/>
</dbReference>
<dbReference type="Pfam" id="PF00664">
    <property type="entry name" value="ABC_membrane"/>
    <property type="match status" value="1"/>
</dbReference>
<dbReference type="InterPro" id="IPR003439">
    <property type="entry name" value="ABC_transporter-like_ATP-bd"/>
</dbReference>
<dbReference type="InterPro" id="IPR003593">
    <property type="entry name" value="AAA+_ATPase"/>
</dbReference>
<dbReference type="PROSITE" id="PS50929">
    <property type="entry name" value="ABC_TM1F"/>
    <property type="match status" value="1"/>
</dbReference>
<dbReference type="EMBL" id="AYYZ01000029">
    <property type="protein sequence ID" value="KRM52070.1"/>
    <property type="molecule type" value="Genomic_DNA"/>
</dbReference>
<dbReference type="InterPro" id="IPR027417">
    <property type="entry name" value="P-loop_NTPase"/>
</dbReference>
<dbReference type="InterPro" id="IPR039421">
    <property type="entry name" value="Type_1_exporter"/>
</dbReference>
<accession>A0A0R1ZK66</accession>
<evidence type="ECO:0000256" key="1">
    <source>
        <dbReference type="ARBA" id="ARBA00004651"/>
    </source>
</evidence>
<sequence>MLLKLNKMISLNLHQFIIITVGIICTAICNVAYPYSLKYIFNELANKNIKQLSIILITILSVLIIQATISFIVSRFLSKIVQTYLFEKKLKLFNCMLSVDFQEEREKFKTIINSDFEQLGQQIVNFFILIIYYSTLILSYISALFSLNAKLTLILLLTIPLILCTNIILGIYIQKIYFKSKHYLDAVNKNITEFISGNLIIKAFSAQQYILKKFSINNKLLKKNNIYYDTLQAFSNSCVALFSIVAPFIVLSIGIIYVLKKEMSIGTLIAIYTFAGAIFSPISNLMQIIPLKKEMDVSIERINGYFKKISELKIVDNYNGTDYVNKIKIDNLTFGYDRNLGSVSISIKNGIYFIDGPNGSGKSTFLKTLANLIPKKKGKIYLGKNIKKILYVTNDAFVFDGTVNENIIIGLNKYNKKEYSKIAKILNLNLKIDDIAKKDNKVLLSTGQIQKIKIIRALLDRKNNVVILDELISNLNEDIQNNLYEYLNTLSNTVIIIVDHNMPAKWHKSFTRIPIQQL</sequence>
<dbReference type="Gene3D" id="1.20.1560.10">
    <property type="entry name" value="ABC transporter type 1, transmembrane domain"/>
    <property type="match status" value="1"/>
</dbReference>
<keyword evidence="3" id="KW-0547">Nucleotide-binding</keyword>
<dbReference type="STRING" id="1423820.FC64_GL001268"/>
<reference evidence="10 11" key="1">
    <citation type="journal article" date="2015" name="Genome Announc.">
        <title>Expanding the biotechnology potential of lactobacilli through comparative genomics of 213 strains and associated genera.</title>
        <authorList>
            <person name="Sun Z."/>
            <person name="Harris H.M."/>
            <person name="McCann A."/>
            <person name="Guo C."/>
            <person name="Argimon S."/>
            <person name="Zhang W."/>
            <person name="Yang X."/>
            <person name="Jeffery I.B."/>
            <person name="Cooney J.C."/>
            <person name="Kagawa T.F."/>
            <person name="Liu W."/>
            <person name="Song Y."/>
            <person name="Salvetti E."/>
            <person name="Wrobel A."/>
            <person name="Rasinkangas P."/>
            <person name="Parkhill J."/>
            <person name="Rea M.C."/>
            <person name="O'Sullivan O."/>
            <person name="Ritari J."/>
            <person name="Douillard F.P."/>
            <person name="Paul Ross R."/>
            <person name="Yang R."/>
            <person name="Briner A.E."/>
            <person name="Felis G.E."/>
            <person name="de Vos W.M."/>
            <person name="Barrangou R."/>
            <person name="Klaenhammer T.R."/>
            <person name="Caufield P.W."/>
            <person name="Cui Y."/>
            <person name="Zhang H."/>
            <person name="O'Toole P.W."/>
        </authorList>
    </citation>
    <scope>NUCLEOTIDE SEQUENCE [LARGE SCALE GENOMIC DNA]</scope>
    <source>
        <strain evidence="10 11">DSM 20653</strain>
    </source>
</reference>
<dbReference type="PANTHER" id="PTHR43394">
    <property type="entry name" value="ATP-DEPENDENT PERMEASE MDL1, MITOCHONDRIAL"/>
    <property type="match status" value="1"/>
</dbReference>
<evidence type="ECO:0000256" key="6">
    <source>
        <dbReference type="ARBA" id="ARBA00023136"/>
    </source>
</evidence>
<comment type="caution">
    <text evidence="10">The sequence shown here is derived from an EMBL/GenBank/DDBJ whole genome shotgun (WGS) entry which is preliminary data.</text>
</comment>
<feature type="transmembrane region" description="Helical" evidence="7">
    <location>
        <begin position="238"/>
        <end position="259"/>
    </location>
</feature>
<evidence type="ECO:0000256" key="4">
    <source>
        <dbReference type="ARBA" id="ARBA00022840"/>
    </source>
</evidence>
<feature type="domain" description="ABC transporter" evidence="8">
    <location>
        <begin position="324"/>
        <end position="518"/>
    </location>
</feature>
<comment type="subcellular location">
    <subcellularLocation>
        <location evidence="1">Cell membrane</location>
        <topology evidence="1">Multi-pass membrane protein</topology>
    </subcellularLocation>
</comment>
<gene>
    <name evidence="10" type="ORF">FC64_GL001268</name>
</gene>
<keyword evidence="6 7" id="KW-0472">Membrane</keyword>
<dbReference type="GO" id="GO:0016887">
    <property type="term" value="F:ATP hydrolysis activity"/>
    <property type="evidence" value="ECO:0007669"/>
    <property type="project" value="InterPro"/>
</dbReference>
<evidence type="ECO:0000256" key="2">
    <source>
        <dbReference type="ARBA" id="ARBA00022692"/>
    </source>
</evidence>
<proteinExistence type="predicted"/>
<dbReference type="InterPro" id="IPR011527">
    <property type="entry name" value="ABC1_TM_dom"/>
</dbReference>